<evidence type="ECO:0000256" key="2">
    <source>
        <dbReference type="SAM" id="MobiDB-lite"/>
    </source>
</evidence>
<evidence type="ECO:0008006" key="5">
    <source>
        <dbReference type="Google" id="ProtNLM"/>
    </source>
</evidence>
<protein>
    <recommendedName>
        <fullName evidence="5">BZIP domain-containing protein</fullName>
    </recommendedName>
</protein>
<dbReference type="EnsemblProtists" id="PYU1_T006589">
    <property type="protein sequence ID" value="PYU1_T006589"/>
    <property type="gene ID" value="PYU1_G006577"/>
</dbReference>
<name>K3WNP7_GLOUD</name>
<dbReference type="HOGENOM" id="CLU_034610_0_0_1"/>
<proteinExistence type="predicted"/>
<reference evidence="4" key="2">
    <citation type="submission" date="2010-04" db="EMBL/GenBank/DDBJ databases">
        <authorList>
            <person name="Buell R."/>
            <person name="Hamilton J."/>
            <person name="Hostetler J."/>
        </authorList>
    </citation>
    <scope>NUCLEOTIDE SEQUENCE [LARGE SCALE GENOMIC DNA]</scope>
    <source>
        <strain evidence="4">DAOM:BR144</strain>
    </source>
</reference>
<keyword evidence="1" id="KW-0175">Coiled coil</keyword>
<dbReference type="InParanoid" id="K3WNP7"/>
<evidence type="ECO:0000313" key="3">
    <source>
        <dbReference type="EnsemblProtists" id="PYU1_T006589"/>
    </source>
</evidence>
<evidence type="ECO:0000256" key="1">
    <source>
        <dbReference type="SAM" id="Coils"/>
    </source>
</evidence>
<feature type="region of interest" description="Disordered" evidence="2">
    <location>
        <begin position="1"/>
        <end position="23"/>
    </location>
</feature>
<reference evidence="3" key="3">
    <citation type="submission" date="2015-02" db="UniProtKB">
        <authorList>
            <consortium name="EnsemblProtists"/>
        </authorList>
    </citation>
    <scope>IDENTIFICATION</scope>
    <source>
        <strain evidence="3">DAOM BR144</strain>
    </source>
</reference>
<dbReference type="eggNOG" id="ENOG502RW8C">
    <property type="taxonomic scope" value="Eukaryota"/>
</dbReference>
<accession>K3WNP7</accession>
<organism evidence="3 4">
    <name type="scientific">Globisporangium ultimum (strain ATCC 200006 / CBS 805.95 / DAOM BR144)</name>
    <name type="common">Pythium ultimum</name>
    <dbReference type="NCBI Taxonomy" id="431595"/>
    <lineage>
        <taxon>Eukaryota</taxon>
        <taxon>Sar</taxon>
        <taxon>Stramenopiles</taxon>
        <taxon>Oomycota</taxon>
        <taxon>Peronosporomycetes</taxon>
        <taxon>Pythiales</taxon>
        <taxon>Pythiaceae</taxon>
        <taxon>Globisporangium</taxon>
    </lineage>
</organism>
<dbReference type="EMBL" id="GL376635">
    <property type="status" value="NOT_ANNOTATED_CDS"/>
    <property type="molecule type" value="Genomic_DNA"/>
</dbReference>
<evidence type="ECO:0000313" key="4">
    <source>
        <dbReference type="Proteomes" id="UP000019132"/>
    </source>
</evidence>
<sequence length="451" mass="51704">MTASSSAEDDARVNATNAPKRKATYRDLARRREQNRVNAQKSYYRKLNALEVLRAEVATLEMNYKRQVRALKHADNDNDDDTMTAIDSASDFRRRLQQLAAVHSELTNEHRTLRELHDLHVKFQCRVQLLVDSEHVAHDDTQRRARVLRDFRARCPIRMQRPLTVNECYDIGREVYAKIVTFSEGENYNSTGGAVCGWADQRRVDDNLLKFSLQKVFPNITTHEIAARTWPVLASPEKLQTFYSSSMRMHCEVAQRVDDNNVVIYQEYEATESEHTVVLVRSILLITLFEIENGYVMVFYGLDPERLYERDEKDVLASVGITDRKVWLDKFSWCIWQEHGPNCENVNGAFVGAVPAHGASSRYWSVEVLLLSLKWEREVIGPNFILRGEDNPEPRENLNRGTFVESTTTTTAVADVWSPSSSSSLEACESRVEQVDSGSTWTQQPPLMFSC</sequence>
<dbReference type="AlphaFoldDB" id="K3WNP7"/>
<reference evidence="4" key="1">
    <citation type="journal article" date="2010" name="Genome Biol.">
        <title>Genome sequence of the necrotrophic plant pathogen Pythium ultimum reveals original pathogenicity mechanisms and effector repertoire.</title>
        <authorList>
            <person name="Levesque C.A."/>
            <person name="Brouwer H."/>
            <person name="Cano L."/>
            <person name="Hamilton J.P."/>
            <person name="Holt C."/>
            <person name="Huitema E."/>
            <person name="Raffaele S."/>
            <person name="Robideau G.P."/>
            <person name="Thines M."/>
            <person name="Win J."/>
            <person name="Zerillo M.M."/>
            <person name="Beakes G.W."/>
            <person name="Boore J.L."/>
            <person name="Busam D."/>
            <person name="Dumas B."/>
            <person name="Ferriera S."/>
            <person name="Fuerstenberg S.I."/>
            <person name="Gachon C.M."/>
            <person name="Gaulin E."/>
            <person name="Govers F."/>
            <person name="Grenville-Briggs L."/>
            <person name="Horner N."/>
            <person name="Hostetler J."/>
            <person name="Jiang R.H."/>
            <person name="Johnson J."/>
            <person name="Krajaejun T."/>
            <person name="Lin H."/>
            <person name="Meijer H.J."/>
            <person name="Moore B."/>
            <person name="Morris P."/>
            <person name="Phuntmart V."/>
            <person name="Puiu D."/>
            <person name="Shetty J."/>
            <person name="Stajich J.E."/>
            <person name="Tripathy S."/>
            <person name="Wawra S."/>
            <person name="van West P."/>
            <person name="Whitty B.R."/>
            <person name="Coutinho P.M."/>
            <person name="Henrissat B."/>
            <person name="Martin F."/>
            <person name="Thomas P.D."/>
            <person name="Tyler B.M."/>
            <person name="De Vries R.P."/>
            <person name="Kamoun S."/>
            <person name="Yandell M."/>
            <person name="Tisserat N."/>
            <person name="Buell C.R."/>
        </authorList>
    </citation>
    <scope>NUCLEOTIDE SEQUENCE</scope>
    <source>
        <strain evidence="4">DAOM:BR144</strain>
    </source>
</reference>
<dbReference type="Proteomes" id="UP000019132">
    <property type="component" value="Unassembled WGS sequence"/>
</dbReference>
<dbReference type="VEuPathDB" id="FungiDB:PYU1_G006577"/>
<feature type="coiled-coil region" evidence="1">
    <location>
        <begin position="50"/>
        <end position="116"/>
    </location>
</feature>
<keyword evidence="4" id="KW-1185">Reference proteome</keyword>